<evidence type="ECO:0000256" key="6">
    <source>
        <dbReference type="ARBA" id="ARBA00047473"/>
    </source>
</evidence>
<dbReference type="InterPro" id="IPR036220">
    <property type="entry name" value="UDP-Glc/GDP-Man_DH_C_sf"/>
</dbReference>
<comment type="pathway">
    <text evidence="1">Nucleotide-sugar biosynthesis; UDP-alpha-D-glucuronate biosynthesis; UDP-alpha-D-glucuronate from UDP-alpha-D-glucose: step 1/1.</text>
</comment>
<name>A0AB38VUE9_9CORY</name>
<feature type="active site" description="Nucleophile" evidence="8">
    <location>
        <position position="269"/>
    </location>
</feature>
<dbReference type="SUPFAM" id="SSF51735">
    <property type="entry name" value="NAD(P)-binding Rossmann-fold domains"/>
    <property type="match status" value="1"/>
</dbReference>
<feature type="binding site" evidence="10">
    <location>
        <position position="30"/>
    </location>
    <ligand>
        <name>NAD(+)</name>
        <dbReference type="ChEBI" id="CHEBI:57540"/>
    </ligand>
</feature>
<evidence type="ECO:0000256" key="7">
    <source>
        <dbReference type="PIRNR" id="PIRNR000124"/>
    </source>
</evidence>
<dbReference type="PANTHER" id="PTHR43750:SF3">
    <property type="entry name" value="UDP-GLUCOSE 6-DEHYDROGENASE TUAD"/>
    <property type="match status" value="1"/>
</dbReference>
<organism evidence="12 13">
    <name type="scientific">Corynebacterium kutscheri</name>
    <dbReference type="NCBI Taxonomy" id="35755"/>
    <lineage>
        <taxon>Bacteria</taxon>
        <taxon>Bacillati</taxon>
        <taxon>Actinomycetota</taxon>
        <taxon>Actinomycetes</taxon>
        <taxon>Mycobacteriales</taxon>
        <taxon>Corynebacteriaceae</taxon>
        <taxon>Corynebacterium</taxon>
    </lineage>
</organism>
<evidence type="ECO:0000259" key="11">
    <source>
        <dbReference type="SMART" id="SM00984"/>
    </source>
</evidence>
<dbReference type="AlphaFoldDB" id="A0AB38VUE9"/>
<dbReference type="InterPro" id="IPR001732">
    <property type="entry name" value="UDP-Glc/GDP-Man_DH_N"/>
</dbReference>
<evidence type="ECO:0000256" key="10">
    <source>
        <dbReference type="PIRSR" id="PIRSR500134-3"/>
    </source>
</evidence>
<dbReference type="EC" id="1.1.1.22" evidence="3 7"/>
<feature type="binding site" evidence="10">
    <location>
        <position position="156"/>
    </location>
    <ligand>
        <name>NAD(+)</name>
        <dbReference type="ChEBI" id="CHEBI:57540"/>
    </ligand>
</feature>
<evidence type="ECO:0000256" key="1">
    <source>
        <dbReference type="ARBA" id="ARBA00004701"/>
    </source>
</evidence>
<evidence type="ECO:0000256" key="3">
    <source>
        <dbReference type="ARBA" id="ARBA00012954"/>
    </source>
</evidence>
<sequence>MNISVIGTGYLGATHAACLARLGHNVLGIDIDAQKISALESGEVPFYEPGLQAIVEQEIHAGHLRFSTSFSAAATHAHLHFLTVGTPQHADSYAADTSFLEHAIDNLVPHLIGEHIIVGKSTVPVGTAQRLQQRVDQLAGDRSRVEVVWNPEFLREGFAVKDTLHPDRIVVGCAGTHIPVAEVGHRLREVYAAALLAGTSLISCDLATAELIKLAANAFLATKISFINALSDVCTLTGADVVTLSAALGLDKRIGHNYFNAGLGFGGGCLPKDIRAFMASAHELGALHTYNFLAQVEQINQHQRESVVELVSKNCFSLPEATIAVLGCAFKPHSDDVRDSPALAVATELVRRGAKVKIYDPQAMTNAQRHLHEQSNMHYAQSACSALTGADVVLLATEWPEFVHLDPTRAKQWVRTPVIVDARNVLDPACWREAGWQYHGIGR</sequence>
<dbReference type="PIRSF" id="PIRSF000124">
    <property type="entry name" value="UDPglc_GDPman_dh"/>
    <property type="match status" value="1"/>
</dbReference>
<dbReference type="EMBL" id="LR134377">
    <property type="protein sequence ID" value="VEH06059.1"/>
    <property type="molecule type" value="Genomic_DNA"/>
</dbReference>
<comment type="catalytic activity">
    <reaction evidence="6 7">
        <text>UDP-alpha-D-glucose + 2 NAD(+) + H2O = UDP-alpha-D-glucuronate + 2 NADH + 3 H(+)</text>
        <dbReference type="Rhea" id="RHEA:23596"/>
        <dbReference type="ChEBI" id="CHEBI:15377"/>
        <dbReference type="ChEBI" id="CHEBI:15378"/>
        <dbReference type="ChEBI" id="CHEBI:57540"/>
        <dbReference type="ChEBI" id="CHEBI:57945"/>
        <dbReference type="ChEBI" id="CHEBI:58052"/>
        <dbReference type="ChEBI" id="CHEBI:58885"/>
        <dbReference type="EC" id="1.1.1.22"/>
    </reaction>
</comment>
<dbReference type="Pfam" id="PF03721">
    <property type="entry name" value="UDPG_MGDP_dh_N"/>
    <property type="match status" value="1"/>
</dbReference>
<proteinExistence type="inferred from homology"/>
<dbReference type="Gene3D" id="3.40.50.720">
    <property type="entry name" value="NAD(P)-binding Rossmann-like Domain"/>
    <property type="match status" value="2"/>
</dbReference>
<evidence type="ECO:0000256" key="5">
    <source>
        <dbReference type="ARBA" id="ARBA00023027"/>
    </source>
</evidence>
<dbReference type="GO" id="GO:0051287">
    <property type="term" value="F:NAD binding"/>
    <property type="evidence" value="ECO:0007669"/>
    <property type="project" value="InterPro"/>
</dbReference>
<feature type="domain" description="UDP-glucose/GDP-mannose dehydrogenase C-terminal" evidence="11">
    <location>
        <begin position="324"/>
        <end position="428"/>
    </location>
</feature>
<feature type="binding site" evidence="9">
    <location>
        <position position="331"/>
    </location>
    <ligand>
        <name>substrate</name>
    </ligand>
</feature>
<dbReference type="PANTHER" id="PTHR43750">
    <property type="entry name" value="UDP-GLUCOSE 6-DEHYDROGENASE TUAD"/>
    <property type="match status" value="1"/>
</dbReference>
<dbReference type="InterPro" id="IPR017476">
    <property type="entry name" value="UDP-Glc/GDP-Man"/>
</dbReference>
<dbReference type="SUPFAM" id="SSF52413">
    <property type="entry name" value="UDP-glucose/GDP-mannose dehydrogenase C-terminal domain"/>
    <property type="match status" value="1"/>
</dbReference>
<dbReference type="RefSeq" id="WP_126316614.1">
    <property type="nucleotide sequence ID" value="NZ_LR134377.1"/>
</dbReference>
<feature type="binding site" evidence="9">
    <location>
        <position position="266"/>
    </location>
    <ligand>
        <name>substrate</name>
    </ligand>
</feature>
<gene>
    <name evidence="12" type="primary">tuaD</name>
    <name evidence="12" type="ORF">NCTC949_00929</name>
</gene>
<feature type="binding site" evidence="9">
    <location>
        <begin position="153"/>
        <end position="156"/>
    </location>
    <ligand>
        <name>substrate</name>
    </ligand>
</feature>
<evidence type="ECO:0000313" key="13">
    <source>
        <dbReference type="Proteomes" id="UP000271380"/>
    </source>
</evidence>
<dbReference type="InterPro" id="IPR014026">
    <property type="entry name" value="UDP-Glc/GDP-Man_DH_dimer"/>
</dbReference>
<dbReference type="SMART" id="SM00984">
    <property type="entry name" value="UDPG_MGDP_dh_C"/>
    <property type="match status" value="1"/>
</dbReference>
<evidence type="ECO:0000313" key="12">
    <source>
        <dbReference type="EMBL" id="VEH06059.1"/>
    </source>
</evidence>
<reference evidence="12 13" key="1">
    <citation type="submission" date="2018-12" db="EMBL/GenBank/DDBJ databases">
        <authorList>
            <consortium name="Pathogen Informatics"/>
        </authorList>
    </citation>
    <scope>NUCLEOTIDE SEQUENCE [LARGE SCALE GENOMIC DNA]</scope>
    <source>
        <strain evidence="12 13">NCTC949</strain>
    </source>
</reference>
<protein>
    <recommendedName>
        <fullName evidence="3 7">UDP-glucose 6-dehydrogenase</fullName>
        <ecNumber evidence="3 7">1.1.1.22</ecNumber>
    </recommendedName>
</protein>
<dbReference type="InterPro" id="IPR036291">
    <property type="entry name" value="NAD(P)-bd_dom_sf"/>
</dbReference>
<dbReference type="PIRSF" id="PIRSF500134">
    <property type="entry name" value="UDPglc_DH_bac"/>
    <property type="match status" value="1"/>
</dbReference>
<dbReference type="Pfam" id="PF00984">
    <property type="entry name" value="UDPG_MGDP_dh"/>
    <property type="match status" value="1"/>
</dbReference>
<accession>A0AB38VUE9</accession>
<feature type="binding site" evidence="10">
    <location>
        <position position="272"/>
    </location>
    <ligand>
        <name>NAD(+)</name>
        <dbReference type="ChEBI" id="CHEBI:57540"/>
    </ligand>
</feature>
<evidence type="ECO:0000256" key="2">
    <source>
        <dbReference type="ARBA" id="ARBA00006601"/>
    </source>
</evidence>
<keyword evidence="5 7" id="KW-0520">NAD</keyword>
<dbReference type="Proteomes" id="UP000271380">
    <property type="component" value="Chromosome"/>
</dbReference>
<dbReference type="GO" id="GO:0003979">
    <property type="term" value="F:UDP-glucose 6-dehydrogenase activity"/>
    <property type="evidence" value="ECO:0007669"/>
    <property type="project" value="UniProtKB-EC"/>
</dbReference>
<feature type="binding site" evidence="10">
    <location>
        <position position="35"/>
    </location>
    <ligand>
        <name>NAD(+)</name>
        <dbReference type="ChEBI" id="CHEBI:57540"/>
    </ligand>
</feature>
<dbReference type="NCBIfam" id="TIGR03026">
    <property type="entry name" value="NDP-sugDHase"/>
    <property type="match status" value="1"/>
</dbReference>
<evidence type="ECO:0000256" key="8">
    <source>
        <dbReference type="PIRSR" id="PIRSR500134-1"/>
    </source>
</evidence>
<dbReference type="InterPro" id="IPR008927">
    <property type="entry name" value="6-PGluconate_DH-like_C_sf"/>
</dbReference>
<dbReference type="InterPro" id="IPR014027">
    <property type="entry name" value="UDP-Glc/GDP-Man_DH_C"/>
</dbReference>
<feature type="binding site" evidence="9">
    <location>
        <position position="213"/>
    </location>
    <ligand>
        <name>substrate</name>
    </ligand>
</feature>
<dbReference type="SUPFAM" id="SSF48179">
    <property type="entry name" value="6-phosphogluconate dehydrogenase C-terminal domain-like"/>
    <property type="match status" value="1"/>
</dbReference>
<feature type="binding site" evidence="10">
    <location>
        <position position="122"/>
    </location>
    <ligand>
        <name>NAD(+)</name>
        <dbReference type="ChEBI" id="CHEBI:57540"/>
    </ligand>
</feature>
<dbReference type="Gene3D" id="1.20.5.100">
    <property type="entry name" value="Cytochrome c1, transmembrane anchor, C-terminal"/>
    <property type="match status" value="1"/>
</dbReference>
<dbReference type="Pfam" id="PF03720">
    <property type="entry name" value="UDPG_MGDP_dh_C"/>
    <property type="match status" value="1"/>
</dbReference>
<comment type="similarity">
    <text evidence="2 7">Belongs to the UDP-glucose/GDP-mannose dehydrogenase family.</text>
</comment>
<feature type="binding site" evidence="9">
    <location>
        <begin position="258"/>
        <end position="262"/>
    </location>
    <ligand>
        <name>substrate</name>
    </ligand>
</feature>
<evidence type="ECO:0000256" key="9">
    <source>
        <dbReference type="PIRSR" id="PIRSR500134-2"/>
    </source>
</evidence>
<dbReference type="InterPro" id="IPR028357">
    <property type="entry name" value="UDPglc_DH_bac"/>
</dbReference>
<evidence type="ECO:0000256" key="4">
    <source>
        <dbReference type="ARBA" id="ARBA00023002"/>
    </source>
</evidence>
<dbReference type="GO" id="GO:0000271">
    <property type="term" value="P:polysaccharide biosynthetic process"/>
    <property type="evidence" value="ECO:0007669"/>
    <property type="project" value="InterPro"/>
</dbReference>
<keyword evidence="4 7" id="KW-0560">Oxidoreductase</keyword>
<feature type="binding site" evidence="10">
    <location>
        <position position="338"/>
    </location>
    <ligand>
        <name>NAD(+)</name>
        <dbReference type="ChEBI" id="CHEBI:57540"/>
    </ligand>
</feature>
<feature type="binding site" evidence="10">
    <location>
        <position position="86"/>
    </location>
    <ligand>
        <name>NAD(+)</name>
        <dbReference type="ChEBI" id="CHEBI:57540"/>
    </ligand>
</feature>